<dbReference type="EC" id="3.1.26.4" evidence="2"/>
<evidence type="ECO:0000313" key="6">
    <source>
        <dbReference type="Proteomes" id="UP000295070"/>
    </source>
</evidence>
<dbReference type="InterPro" id="IPR043502">
    <property type="entry name" value="DNA/RNA_pol_sf"/>
</dbReference>
<gene>
    <name evidence="5" type="ORF">EPR50_G00183400</name>
</gene>
<dbReference type="GO" id="GO:0006259">
    <property type="term" value="P:DNA metabolic process"/>
    <property type="evidence" value="ECO:0007669"/>
    <property type="project" value="UniProtKB-ARBA"/>
</dbReference>
<feature type="region of interest" description="Disordered" evidence="3">
    <location>
        <begin position="1"/>
        <end position="41"/>
    </location>
</feature>
<dbReference type="Gene3D" id="3.10.10.10">
    <property type="entry name" value="HIV Type 1 Reverse Transcriptase, subunit A, domain 1"/>
    <property type="match status" value="1"/>
</dbReference>
<dbReference type="InterPro" id="IPR000477">
    <property type="entry name" value="RT_dom"/>
</dbReference>
<name>A0A484C7V8_PERFV</name>
<reference evidence="5 6" key="1">
    <citation type="submission" date="2019-01" db="EMBL/GenBank/DDBJ databases">
        <title>A chromosome-scale genome assembly of the yellow perch, Perca flavescens.</title>
        <authorList>
            <person name="Feron R."/>
            <person name="Morvezen R."/>
            <person name="Bestin A."/>
            <person name="Haffray P."/>
            <person name="Klopp C."/>
            <person name="Zahm M."/>
            <person name="Cabau C."/>
            <person name="Roques C."/>
            <person name="Donnadieu C."/>
            <person name="Bouchez O."/>
            <person name="Christie M."/>
            <person name="Larson W."/>
            <person name="Guiguen Y."/>
        </authorList>
    </citation>
    <scope>NUCLEOTIDE SEQUENCE [LARGE SCALE GENOMIC DNA]</scope>
    <source>
        <strain evidence="5">YP-PL-M2</strain>
        <tissue evidence="5">Blood</tissue>
    </source>
</reference>
<dbReference type="InterPro" id="IPR036397">
    <property type="entry name" value="RNaseH_sf"/>
</dbReference>
<evidence type="ECO:0000256" key="3">
    <source>
        <dbReference type="SAM" id="MobiDB-lite"/>
    </source>
</evidence>
<dbReference type="Gene3D" id="3.30.70.270">
    <property type="match status" value="1"/>
</dbReference>
<feature type="compositionally biased region" description="Basic and acidic residues" evidence="3">
    <location>
        <begin position="1592"/>
        <end position="1608"/>
    </location>
</feature>
<dbReference type="InterPro" id="IPR005312">
    <property type="entry name" value="DUF1759"/>
</dbReference>
<dbReference type="SUPFAM" id="SSF56672">
    <property type="entry name" value="DNA/RNA polymerases"/>
    <property type="match status" value="1"/>
</dbReference>
<keyword evidence="6" id="KW-1185">Reference proteome</keyword>
<feature type="compositionally biased region" description="Polar residues" evidence="3">
    <location>
        <begin position="57"/>
        <end position="75"/>
    </location>
</feature>
<dbReference type="InterPro" id="IPR013568">
    <property type="entry name" value="SEFIR_dom"/>
</dbReference>
<evidence type="ECO:0000256" key="1">
    <source>
        <dbReference type="ARBA" id="ARBA00010879"/>
    </source>
</evidence>
<dbReference type="InterPro" id="IPR043128">
    <property type="entry name" value="Rev_trsase/Diguanyl_cyclase"/>
</dbReference>
<dbReference type="Pfam" id="PF05380">
    <property type="entry name" value="Peptidase_A17"/>
    <property type="match status" value="1"/>
</dbReference>
<dbReference type="PANTHER" id="PTHR47331">
    <property type="entry name" value="PHD-TYPE DOMAIN-CONTAINING PROTEIN"/>
    <property type="match status" value="1"/>
</dbReference>
<evidence type="ECO:0000259" key="4">
    <source>
        <dbReference type="PROSITE" id="PS51534"/>
    </source>
</evidence>
<dbReference type="STRING" id="8167.A0A484C7V8"/>
<dbReference type="EMBL" id="SCKG01000018">
    <property type="protein sequence ID" value="TDH00050.1"/>
    <property type="molecule type" value="Genomic_DNA"/>
</dbReference>
<protein>
    <recommendedName>
        <fullName evidence="2">ribonuclease H</fullName>
        <ecNumber evidence="2">3.1.26.4</ecNumber>
    </recommendedName>
</protein>
<proteinExistence type="inferred from homology"/>
<dbReference type="Pfam" id="PF00078">
    <property type="entry name" value="RVT_1"/>
    <property type="match status" value="1"/>
</dbReference>
<comment type="caution">
    <text evidence="5">The sequence shown here is derived from an EMBL/GenBank/DDBJ whole genome shotgun (WGS) entry which is preliminary data.</text>
</comment>
<dbReference type="Pfam" id="PF03564">
    <property type="entry name" value="DUF1759"/>
    <property type="match status" value="1"/>
</dbReference>
<dbReference type="InterPro" id="IPR008042">
    <property type="entry name" value="Retrotrans_Pao"/>
</dbReference>
<accession>A0A484C7V8</accession>
<evidence type="ECO:0000256" key="2">
    <source>
        <dbReference type="ARBA" id="ARBA00012180"/>
    </source>
</evidence>
<dbReference type="GO" id="GO:0003676">
    <property type="term" value="F:nucleic acid binding"/>
    <property type="evidence" value="ECO:0007669"/>
    <property type="project" value="InterPro"/>
</dbReference>
<comment type="similarity">
    <text evidence="1">Belongs to the beta type-B retroviral polymerase family. HERV class-II K(HML-2) pol subfamily.</text>
</comment>
<dbReference type="CDD" id="cd01644">
    <property type="entry name" value="RT_pepA17"/>
    <property type="match status" value="1"/>
</dbReference>
<evidence type="ECO:0000313" key="5">
    <source>
        <dbReference type="EMBL" id="TDH00050.1"/>
    </source>
</evidence>
<organism evidence="5 6">
    <name type="scientific">Perca flavescens</name>
    <name type="common">American yellow perch</name>
    <name type="synonym">Morone flavescens</name>
    <dbReference type="NCBI Taxonomy" id="8167"/>
    <lineage>
        <taxon>Eukaryota</taxon>
        <taxon>Metazoa</taxon>
        <taxon>Chordata</taxon>
        <taxon>Craniata</taxon>
        <taxon>Vertebrata</taxon>
        <taxon>Euteleostomi</taxon>
        <taxon>Actinopterygii</taxon>
        <taxon>Neopterygii</taxon>
        <taxon>Teleostei</taxon>
        <taxon>Neoteleostei</taxon>
        <taxon>Acanthomorphata</taxon>
        <taxon>Eupercaria</taxon>
        <taxon>Perciformes</taxon>
        <taxon>Percoidei</taxon>
        <taxon>Percidae</taxon>
        <taxon>Percinae</taxon>
        <taxon>Perca</taxon>
    </lineage>
</organism>
<feature type="compositionally biased region" description="Pro residues" evidence="3">
    <location>
        <begin position="25"/>
        <end position="38"/>
    </location>
</feature>
<dbReference type="GO" id="GO:0004523">
    <property type="term" value="F:RNA-DNA hybrid ribonuclease activity"/>
    <property type="evidence" value="ECO:0007669"/>
    <property type="project" value="UniProtKB-EC"/>
</dbReference>
<dbReference type="Gene3D" id="3.30.420.10">
    <property type="entry name" value="Ribonuclease H-like superfamily/Ribonuclease H"/>
    <property type="match status" value="1"/>
</dbReference>
<dbReference type="PANTHER" id="PTHR47331:SF5">
    <property type="entry name" value="RIBONUCLEASE H"/>
    <property type="match status" value="1"/>
</dbReference>
<sequence length="1832" mass="207716">MSSSLPYLPDFPNLDNAIPSAGTPGPIPLQELPPPSFPAAPAEVNLQSSCAQPLVSFSPQQRPYSPLRPQSSTSLSHHKPRPLALPTGRTHVYKLEGPSFLDLTREDEMQYRMLRMALNNLLNPNETEHFKYHVLLDHLKVDQAKRLALAFSYASDPYTQAIDALDERYGQPRQLALKELRNIMDLPPIRAGDGHALDNFALRVQALVGLLSTMEDQGRAELLCGSHVDRLLDKLPAEHSSRFKRHVYRNQGIMKYDLLVFSSWLQSEARCQSRKEISIFSNEQRHSRKFIPAPTTILHGAHKLNESTPTQEPLPKSRATCAYCRSCEHHISRCSEFIDKTKAQKVNWIKDNKRCWRCARTHQAAKCDLQKSCATCKGRHLQILCEMNQRSNNPSTSVRTLYLDRPSDCNGVLLKVVKVLLQNGKKTLETYAVLDDGSQPTILLQSAAQHLRLKGKAEDLSLRTVRQDVETLHGSSVSFQLSPVAYPEKTFTINHAFTASQLALSDHTYPVLSLQRKYKHLQGIPLPSINKASPLLLIGSDHIHLITPIVPVRLGPPRSPAAVKTCLGWTLQGPITDFQPRDYAVPVQCLFTSFRSPADELHYNVERLWKLDTLPIHSEKAVIRSRQDKQALKRLEQATERVQLNGVERYATPLLRLANSPLLNIPHSAVMSRLRNTETRLAKDPEKAVSYCDQIAKLEKAGYVAKLTPEEVRSSNEAWYIPHHMVTHNNKDRVVFDCSFTFQGQSLNKYLLPGPILGPSLLGVLLRFRQHAIAVSGDIKGMFHQIRLLPPDRPLLRFLWRDMNKDIPPTVYQWQVLPFGTTCSPCCAIYALQKHVKDNEPDELVQNSVTQCFYVDNCLQSFPSSVAAQTLLDKLRATLSTGGFDLCQWASNDPAVISHLPSEARSESSELWLSEGRADPQERTLGLLWDCKPDLFMYKYRTLEVHTITMRYIYRVLARLYDPLDYLLPYTTRAKILVQQLWRKEREWDDPLLPQEILAAWISWEQELLYLPQITIPRCYTSKEMDTSPTVQDIHIFCDASQHAYGAVAYLRSEDDKGQVEVGFMLARSRVSPKKQLSVPRLELCAALTGAHLCDLIRKELTIPIRDTTFWTDSTTVLHWLQAESCRFKVFVGARVSEIQNLTSSQDWRYVDSANNPADDVTRGKSLSDSLCPNRWNNGPPFLYQPPDTWPKLQSVEPDESNDWMELKRSYFCGIINTAANGFKTYQELLDVTAKSLTNLTSQNPSATDYLKAEQEILRQAQADSFVLATRKIHFHFNPPHTPHFGGVWEREVRSVKSALRTTIGAQMVTEEVLRTVLIEIEGILNSKPLGYVSSDIADVDPVTPNLLIMGRHDTALPLVSYPDSDLHEQVCAAAEGEADPKKRQQTLFLSDRMASSQGLCRHQSVPVEMDESMTSSSLDLALPASCKQCSGHTETSKRLQDHGYEQARGAANNVSQWRLPESLHQHEPRAACHVAPEPCFIPATRSGGQFADVWPHGLREQAPLYEQDFTINQSRGFASPSNWPQDHSVEEAEHLEPPLSLKSVVNYTYYVPSQYPAAARMTGPNPMQGSRLRQCACCPPANLPRHNNNYYHHEHDYPADPCKEPQHHQPSRTPPYNRLQRKDAPHGSVPQYVAPQRDVMHEVSVNRSLQAGPGPATREFKKTISLSEECRNVFITYSVDTAKEIIPFTKFLTDQGFKPAIDIFDNPIRRMGINKWMDRYLNDKSVLIIVVISPKYKEDVEGDGDDDHGLHTKYIHNQIQNEFIQQGCLNFRLVPVVFPNASKRHVPNWLQSTRIYHWPQDTQDLLLRLLREERYIIPQQGVGLTLTVRPL</sequence>
<feature type="region of interest" description="Disordered" evidence="3">
    <location>
        <begin position="57"/>
        <end position="86"/>
    </location>
</feature>
<feature type="domain" description="SEFIR" evidence="4">
    <location>
        <begin position="1671"/>
        <end position="1808"/>
    </location>
</feature>
<dbReference type="Pfam" id="PF08357">
    <property type="entry name" value="SEFIR"/>
    <property type="match status" value="1"/>
</dbReference>
<feature type="region of interest" description="Disordered" evidence="3">
    <location>
        <begin position="1590"/>
        <end position="1630"/>
    </location>
</feature>
<dbReference type="Proteomes" id="UP000295070">
    <property type="component" value="Chromosome 18"/>
</dbReference>
<dbReference type="PROSITE" id="PS51534">
    <property type="entry name" value="SEFIR"/>
    <property type="match status" value="1"/>
</dbReference>